<comment type="similarity">
    <text evidence="2">Belongs to the ABC transporter superfamily.</text>
</comment>
<dbReference type="Pfam" id="PF08352">
    <property type="entry name" value="oligo_HPY"/>
    <property type="match status" value="1"/>
</dbReference>
<dbReference type="InterPro" id="IPR013563">
    <property type="entry name" value="Oligopep_ABC_C"/>
</dbReference>
<dbReference type="InterPro" id="IPR027417">
    <property type="entry name" value="P-loop_NTPase"/>
</dbReference>
<evidence type="ECO:0000313" key="10">
    <source>
        <dbReference type="Proteomes" id="UP001056035"/>
    </source>
</evidence>
<evidence type="ECO:0000256" key="1">
    <source>
        <dbReference type="ARBA" id="ARBA00004202"/>
    </source>
</evidence>
<dbReference type="Proteomes" id="UP001056035">
    <property type="component" value="Chromosome"/>
</dbReference>
<organism evidence="9 10">
    <name type="scientific">Paraconexibacter antarcticus</name>
    <dbReference type="NCBI Taxonomy" id="2949664"/>
    <lineage>
        <taxon>Bacteria</taxon>
        <taxon>Bacillati</taxon>
        <taxon>Actinomycetota</taxon>
        <taxon>Thermoleophilia</taxon>
        <taxon>Solirubrobacterales</taxon>
        <taxon>Paraconexibacteraceae</taxon>
        <taxon>Paraconexibacter</taxon>
    </lineage>
</organism>
<keyword evidence="3" id="KW-0813">Transport</keyword>
<keyword evidence="7" id="KW-0472">Membrane</keyword>
<dbReference type="PROSITE" id="PS50893">
    <property type="entry name" value="ABC_TRANSPORTER_2"/>
    <property type="match status" value="1"/>
</dbReference>
<dbReference type="NCBIfam" id="TIGR01727">
    <property type="entry name" value="oligo_HPY"/>
    <property type="match status" value="1"/>
</dbReference>
<reference evidence="9 10" key="1">
    <citation type="submission" date="2022-06" db="EMBL/GenBank/DDBJ databases">
        <title>Paraconexibacter antarcticus.</title>
        <authorList>
            <person name="Kim C.S."/>
        </authorList>
    </citation>
    <scope>NUCLEOTIDE SEQUENCE [LARGE SCALE GENOMIC DNA]</scope>
    <source>
        <strain evidence="9 10">02-257</strain>
    </source>
</reference>
<dbReference type="Gene3D" id="3.40.50.300">
    <property type="entry name" value="P-loop containing nucleotide triphosphate hydrolases"/>
    <property type="match status" value="1"/>
</dbReference>
<dbReference type="SMART" id="SM00382">
    <property type="entry name" value="AAA"/>
    <property type="match status" value="1"/>
</dbReference>
<name>A0ABY5DWE8_9ACTN</name>
<sequence>MTPDPAPAAAPAAADATDPLLVVDGLSVSFATEEGIVQAVGDVSFTVGRGEIVAIVGESGSGKSVTAMTLMGLTRSPNARFGGTAQLGGHELVGASADELRRVRGAEIAMVFQDPMTSLDPVYRIGDQIVEQILAHEKIPKAAALDRAVALMERVGIPHARERLRSYPHEFSGGMRQRVMIAMALSCSPQLLIADEPTTALDVTVQAQILEQLRTLRDETGAGVILVTHDLGVVADIADRILVMYGGRIVEQGTLDELFYDPQHPYTWGLLGSIPRLDGPLGVRLPAIPGTPPSLLNTPAGCHFRPRCPEAFDRCGEMPPLVARSPGSPGHCDRCWLEPATKRAQRETDGRIGLRTEGTVIA</sequence>
<accession>A0ABY5DWE8</accession>
<dbReference type="Pfam" id="PF00005">
    <property type="entry name" value="ABC_tran"/>
    <property type="match status" value="1"/>
</dbReference>
<dbReference type="InterPro" id="IPR003593">
    <property type="entry name" value="AAA+_ATPase"/>
</dbReference>
<keyword evidence="4" id="KW-1003">Cell membrane</keyword>
<dbReference type="EMBL" id="CP098502">
    <property type="protein sequence ID" value="UTI66336.1"/>
    <property type="molecule type" value="Genomic_DNA"/>
</dbReference>
<comment type="subcellular location">
    <subcellularLocation>
        <location evidence="1">Cell membrane</location>
        <topology evidence="1">Peripheral membrane protein</topology>
    </subcellularLocation>
</comment>
<protein>
    <submittedName>
        <fullName evidence="9">ABC transporter ATP-binding protein</fullName>
    </submittedName>
</protein>
<evidence type="ECO:0000256" key="7">
    <source>
        <dbReference type="ARBA" id="ARBA00023136"/>
    </source>
</evidence>
<dbReference type="PROSITE" id="PS00211">
    <property type="entry name" value="ABC_TRANSPORTER_1"/>
    <property type="match status" value="1"/>
</dbReference>
<dbReference type="GO" id="GO:0005524">
    <property type="term" value="F:ATP binding"/>
    <property type="evidence" value="ECO:0007669"/>
    <property type="project" value="UniProtKB-KW"/>
</dbReference>
<dbReference type="RefSeq" id="WP_254573007.1">
    <property type="nucleotide sequence ID" value="NZ_CP098502.1"/>
</dbReference>
<dbReference type="InterPro" id="IPR050388">
    <property type="entry name" value="ABC_Ni/Peptide_Import"/>
</dbReference>
<evidence type="ECO:0000313" key="9">
    <source>
        <dbReference type="EMBL" id="UTI66336.1"/>
    </source>
</evidence>
<keyword evidence="6 9" id="KW-0067">ATP-binding</keyword>
<gene>
    <name evidence="9" type="ORF">NBH00_09030</name>
</gene>
<feature type="domain" description="ABC transporter" evidence="8">
    <location>
        <begin position="23"/>
        <end position="271"/>
    </location>
</feature>
<dbReference type="PANTHER" id="PTHR43297">
    <property type="entry name" value="OLIGOPEPTIDE TRANSPORT ATP-BINDING PROTEIN APPD"/>
    <property type="match status" value="1"/>
</dbReference>
<evidence type="ECO:0000256" key="4">
    <source>
        <dbReference type="ARBA" id="ARBA00022475"/>
    </source>
</evidence>
<dbReference type="InterPro" id="IPR017871">
    <property type="entry name" value="ABC_transporter-like_CS"/>
</dbReference>
<evidence type="ECO:0000256" key="2">
    <source>
        <dbReference type="ARBA" id="ARBA00005417"/>
    </source>
</evidence>
<dbReference type="InterPro" id="IPR003439">
    <property type="entry name" value="ABC_transporter-like_ATP-bd"/>
</dbReference>
<evidence type="ECO:0000259" key="8">
    <source>
        <dbReference type="PROSITE" id="PS50893"/>
    </source>
</evidence>
<evidence type="ECO:0000256" key="6">
    <source>
        <dbReference type="ARBA" id="ARBA00022840"/>
    </source>
</evidence>
<dbReference type="PANTHER" id="PTHR43297:SF2">
    <property type="entry name" value="DIPEPTIDE TRANSPORT ATP-BINDING PROTEIN DPPD"/>
    <property type="match status" value="1"/>
</dbReference>
<dbReference type="SUPFAM" id="SSF52540">
    <property type="entry name" value="P-loop containing nucleoside triphosphate hydrolases"/>
    <property type="match status" value="1"/>
</dbReference>
<evidence type="ECO:0000256" key="3">
    <source>
        <dbReference type="ARBA" id="ARBA00022448"/>
    </source>
</evidence>
<dbReference type="CDD" id="cd03257">
    <property type="entry name" value="ABC_NikE_OppD_transporters"/>
    <property type="match status" value="1"/>
</dbReference>
<keyword evidence="5" id="KW-0547">Nucleotide-binding</keyword>
<keyword evidence="10" id="KW-1185">Reference proteome</keyword>
<evidence type="ECO:0000256" key="5">
    <source>
        <dbReference type="ARBA" id="ARBA00022741"/>
    </source>
</evidence>
<proteinExistence type="inferred from homology"/>